<dbReference type="PRINTS" id="PR00690">
    <property type="entry name" value="ADHESNFAMILY"/>
</dbReference>
<protein>
    <submittedName>
        <fullName evidence="7">Periplasmic solute binding protein</fullName>
    </submittedName>
</protein>
<dbReference type="Pfam" id="PF01297">
    <property type="entry name" value="ZnuA"/>
    <property type="match status" value="1"/>
</dbReference>
<reference evidence="7" key="1">
    <citation type="submission" date="2009-07" db="EMBL/GenBank/DDBJ databases">
        <authorList>
            <consortium name="US DOE Joint Genome Institute (JGI-PGF)"/>
            <person name="Lucas S."/>
            <person name="Copeland A."/>
            <person name="Lapidus A."/>
            <person name="Glavina del Rio T."/>
            <person name="Tice H."/>
            <person name="Bruce D."/>
            <person name="Goodwin L."/>
            <person name="Pitluck S."/>
            <person name="Larimer F."/>
            <person name="Land M.L."/>
            <person name="Mouttaki H."/>
            <person name="He Z."/>
            <person name="Zhou J."/>
            <person name="Hemme C.L."/>
        </authorList>
    </citation>
    <scope>NUCLEOTIDE SEQUENCE [LARGE SCALE GENOMIC DNA]</scope>
    <source>
        <strain evidence="7">DSM 2782</strain>
    </source>
</reference>
<dbReference type="PANTHER" id="PTHR42953:SF3">
    <property type="entry name" value="HIGH-AFFINITY ZINC UPTAKE SYSTEM PROTEIN ZNUA"/>
    <property type="match status" value="1"/>
</dbReference>
<dbReference type="eggNOG" id="COG0803">
    <property type="taxonomic scope" value="Bacteria"/>
</dbReference>
<evidence type="ECO:0000256" key="6">
    <source>
        <dbReference type="SAM" id="SignalP"/>
    </source>
</evidence>
<dbReference type="STRING" id="588581.Cpap_3925"/>
<comment type="caution">
    <text evidence="7">The sequence shown here is derived from an EMBL/GenBank/DDBJ whole genome shotgun (WGS) entry which is preliminary data.</text>
</comment>
<keyword evidence="8" id="KW-1185">Reference proteome</keyword>
<organism evidence="7 8">
    <name type="scientific">Ruminiclostridium papyrosolvens DSM 2782</name>
    <dbReference type="NCBI Taxonomy" id="588581"/>
    <lineage>
        <taxon>Bacteria</taxon>
        <taxon>Bacillati</taxon>
        <taxon>Bacillota</taxon>
        <taxon>Clostridia</taxon>
        <taxon>Eubacteriales</taxon>
        <taxon>Oscillospiraceae</taxon>
        <taxon>Ruminiclostridium</taxon>
    </lineage>
</organism>
<dbReference type="EMBL" id="ACXX02000001">
    <property type="protein sequence ID" value="EGD49489.1"/>
    <property type="molecule type" value="Genomic_DNA"/>
</dbReference>
<evidence type="ECO:0000256" key="5">
    <source>
        <dbReference type="SAM" id="Coils"/>
    </source>
</evidence>
<evidence type="ECO:0000313" key="8">
    <source>
        <dbReference type="Proteomes" id="UP000003860"/>
    </source>
</evidence>
<evidence type="ECO:0000256" key="4">
    <source>
        <dbReference type="RuleBase" id="RU003512"/>
    </source>
</evidence>
<dbReference type="Gene3D" id="3.40.50.1980">
    <property type="entry name" value="Nitrogenase molybdenum iron protein domain"/>
    <property type="match status" value="2"/>
</dbReference>
<gene>
    <name evidence="7" type="ORF">Cpap_3925</name>
</gene>
<name>F1T7P1_9FIRM</name>
<feature type="coiled-coil region" evidence="5">
    <location>
        <begin position="161"/>
        <end position="192"/>
    </location>
</feature>
<proteinExistence type="inferred from homology"/>
<feature type="chain" id="PRO_5038388234" evidence="6">
    <location>
        <begin position="22"/>
        <end position="303"/>
    </location>
</feature>
<accession>F1T7P1</accession>
<evidence type="ECO:0000256" key="1">
    <source>
        <dbReference type="ARBA" id="ARBA00011028"/>
    </source>
</evidence>
<comment type="similarity">
    <text evidence="1 4">Belongs to the bacterial solute-binding protein 9 family.</text>
</comment>
<dbReference type="Proteomes" id="UP000003860">
    <property type="component" value="Unassembled WGS sequence"/>
</dbReference>
<dbReference type="GO" id="GO:0007155">
    <property type="term" value="P:cell adhesion"/>
    <property type="evidence" value="ECO:0007669"/>
    <property type="project" value="InterPro"/>
</dbReference>
<dbReference type="RefSeq" id="WP_004616225.1">
    <property type="nucleotide sequence ID" value="NZ_ACXX02000001.1"/>
</dbReference>
<sequence>MKKGKLLRTLLITLSFSFILAGCSNGTANTTEKTQTTIVTSFYPMYIFTQNLVKDIPGVKVENMTEPQQGCLHDYQMVPADLKTLERADIFVINGAGMEAFMDKVIKQRPALKIIEASKDMKLLKDANGEDNAHVWVGISDAIQEVKNISEGLAKSDTKNAEAYRKNASDYVKQLEAQREKMHKELDGFKNKNVITFHEAFPYFAKEFGLNIVSVVEREPGTEPSAGELAALIDKIKSSKVKILFAEPQYSAKAAESIAKQTGAKVYLLDPVVTGEKNAPADSYIKTMDENLKVLVKAFKENQ</sequence>
<dbReference type="InterPro" id="IPR006127">
    <property type="entry name" value="ZnuA-like"/>
</dbReference>
<dbReference type="InterPro" id="IPR006128">
    <property type="entry name" value="Lipoprotein_PsaA-like"/>
</dbReference>
<keyword evidence="2 4" id="KW-0813">Transport</keyword>
<dbReference type="OrthoDB" id="9810636at2"/>
<dbReference type="PANTHER" id="PTHR42953">
    <property type="entry name" value="HIGH-AFFINITY ZINC UPTAKE SYSTEM PROTEIN ZNUA-RELATED"/>
    <property type="match status" value="1"/>
</dbReference>
<evidence type="ECO:0000256" key="2">
    <source>
        <dbReference type="ARBA" id="ARBA00022448"/>
    </source>
</evidence>
<dbReference type="PROSITE" id="PS51257">
    <property type="entry name" value="PROKAR_LIPOPROTEIN"/>
    <property type="match status" value="1"/>
</dbReference>
<dbReference type="SUPFAM" id="SSF53807">
    <property type="entry name" value="Helical backbone' metal receptor"/>
    <property type="match status" value="1"/>
</dbReference>
<keyword evidence="5" id="KW-0175">Coiled coil</keyword>
<feature type="signal peptide" evidence="6">
    <location>
        <begin position="1"/>
        <end position="21"/>
    </location>
</feature>
<dbReference type="AlphaFoldDB" id="F1T7P1"/>
<dbReference type="InterPro" id="IPR050492">
    <property type="entry name" value="Bact_metal-bind_prot9"/>
</dbReference>
<reference evidence="7" key="2">
    <citation type="submission" date="2011-01" db="EMBL/GenBank/DDBJ databases">
        <title>The Non-contiguous Finished genome of Clostridium papyrosolvens.</title>
        <authorList>
            <person name="Lucas S."/>
            <person name="Copeland A."/>
            <person name="Lapidus A."/>
            <person name="Cheng J.-F."/>
            <person name="Goodwin L."/>
            <person name="Pitluck S."/>
            <person name="Misra M."/>
            <person name="Chertkov O."/>
            <person name="Detter J.C."/>
            <person name="Han C."/>
            <person name="Tapia R."/>
            <person name="Land M."/>
            <person name="Hauser L."/>
            <person name="Kyrpides N."/>
            <person name="Ivanova N."/>
            <person name="Pagani I."/>
            <person name="Mouttaki H."/>
            <person name="He Z."/>
            <person name="Zhou J."/>
            <person name="Hemme C.L."/>
            <person name="Woyke T."/>
        </authorList>
    </citation>
    <scope>NUCLEOTIDE SEQUENCE [LARGE SCALE GENOMIC DNA]</scope>
    <source>
        <strain evidence="7">DSM 2782</strain>
    </source>
</reference>
<evidence type="ECO:0000313" key="7">
    <source>
        <dbReference type="EMBL" id="EGD49489.1"/>
    </source>
</evidence>
<evidence type="ECO:0000256" key="3">
    <source>
        <dbReference type="ARBA" id="ARBA00022729"/>
    </source>
</evidence>
<dbReference type="GO" id="GO:0030001">
    <property type="term" value="P:metal ion transport"/>
    <property type="evidence" value="ECO:0007669"/>
    <property type="project" value="InterPro"/>
</dbReference>
<keyword evidence="3 6" id="KW-0732">Signal</keyword>
<dbReference type="GO" id="GO:0046872">
    <property type="term" value="F:metal ion binding"/>
    <property type="evidence" value="ECO:0007669"/>
    <property type="project" value="InterPro"/>
</dbReference>